<proteinExistence type="predicted"/>
<evidence type="ECO:0000313" key="1">
    <source>
        <dbReference type="EMBL" id="APG92917.1"/>
    </source>
</evidence>
<dbReference type="STRING" id="194963.SAMCFNEI73_Ch3668"/>
<organism evidence="1 2">
    <name type="scientific">Sinorhizobium americanum</name>
    <dbReference type="NCBI Taxonomy" id="194963"/>
    <lineage>
        <taxon>Bacteria</taxon>
        <taxon>Pseudomonadati</taxon>
        <taxon>Pseudomonadota</taxon>
        <taxon>Alphaproteobacteria</taxon>
        <taxon>Hyphomicrobiales</taxon>
        <taxon>Rhizobiaceae</taxon>
        <taxon>Sinorhizobium/Ensifer group</taxon>
        <taxon>Sinorhizobium</taxon>
    </lineage>
</organism>
<dbReference type="KEGG" id="same:SAMCFNEI73_Ch3668"/>
<sequence>MGLRAATYQEGAGLEGGIHRASGSAPPRRIVAAAVPRKSSEAVLAILASRWYYG</sequence>
<name>A0A1L3LS65_9HYPH</name>
<reference evidence="1 2" key="1">
    <citation type="submission" date="2015-10" db="EMBL/GenBank/DDBJ databases">
        <title>Genomic differences between typical nodule nitrogen-fixing rhizobial strains and those coming from bean seeds.</title>
        <authorList>
            <person name="Peralta H."/>
            <person name="Aguilar-Vera A."/>
            <person name="Diaz R."/>
            <person name="Mora Y."/>
            <person name="Martinez-Batallar G."/>
            <person name="Salazar E."/>
            <person name="Vargas-Lagunas C."/>
            <person name="Encarnacion S."/>
            <person name="Girard L."/>
            <person name="Mora J."/>
        </authorList>
    </citation>
    <scope>NUCLEOTIDE SEQUENCE [LARGE SCALE GENOMIC DNA]</scope>
    <source>
        <strain evidence="1 2">CFNEI 73</strain>
    </source>
</reference>
<dbReference type="EMBL" id="CP013107">
    <property type="protein sequence ID" value="APG92917.1"/>
    <property type="molecule type" value="Genomic_DNA"/>
</dbReference>
<gene>
    <name evidence="1" type="ORF">SAMCFNEI73_Ch3668</name>
</gene>
<accession>A0A1L3LS65</accession>
<dbReference type="AlphaFoldDB" id="A0A1L3LS65"/>
<protein>
    <submittedName>
        <fullName evidence="1">Uncharacterized protein</fullName>
    </submittedName>
</protein>
<dbReference type="Proteomes" id="UP000182306">
    <property type="component" value="Chromosome"/>
</dbReference>
<evidence type="ECO:0000313" key="2">
    <source>
        <dbReference type="Proteomes" id="UP000182306"/>
    </source>
</evidence>
<keyword evidence="2" id="KW-1185">Reference proteome</keyword>